<dbReference type="Gene3D" id="3.30.565.10">
    <property type="entry name" value="Histidine kinase-like ATPase, C-terminal domain"/>
    <property type="match status" value="1"/>
</dbReference>
<keyword evidence="11" id="KW-0067">ATP-binding</keyword>
<dbReference type="InterPro" id="IPR013656">
    <property type="entry name" value="PAS_4"/>
</dbReference>
<protein>
    <recommendedName>
        <fullName evidence="3">histidine kinase</fullName>
        <ecNumber evidence="3">2.7.13.3</ecNumber>
    </recommendedName>
</protein>
<dbReference type="PANTHER" id="PTHR45453">
    <property type="entry name" value="PHOSPHATE REGULON SENSOR PROTEIN PHOR"/>
    <property type="match status" value="1"/>
</dbReference>
<dbReference type="InterPro" id="IPR004358">
    <property type="entry name" value="Sig_transdc_His_kin-like_C"/>
</dbReference>
<evidence type="ECO:0000313" key="11">
    <source>
        <dbReference type="EMBL" id="MFD1165939.1"/>
    </source>
</evidence>
<keyword evidence="6" id="KW-0812">Transmembrane</keyword>
<comment type="subcellular location">
    <subcellularLocation>
        <location evidence="2">Cell membrane</location>
        <topology evidence="2">Multi-pass membrane protein</topology>
    </subcellularLocation>
</comment>
<dbReference type="GO" id="GO:0005524">
    <property type="term" value="F:ATP binding"/>
    <property type="evidence" value="ECO:0007669"/>
    <property type="project" value="UniProtKB-KW"/>
</dbReference>
<dbReference type="PANTHER" id="PTHR45453:SF2">
    <property type="entry name" value="HISTIDINE KINASE"/>
    <property type="match status" value="1"/>
</dbReference>
<keyword evidence="11" id="KW-0547">Nucleotide-binding</keyword>
<organism evidence="11 12">
    <name type="scientific">Sphingobacterium daejeonense</name>
    <dbReference type="NCBI Taxonomy" id="371142"/>
    <lineage>
        <taxon>Bacteria</taxon>
        <taxon>Pseudomonadati</taxon>
        <taxon>Bacteroidota</taxon>
        <taxon>Sphingobacteriia</taxon>
        <taxon>Sphingobacteriales</taxon>
        <taxon>Sphingobacteriaceae</taxon>
        <taxon>Sphingobacterium</taxon>
    </lineage>
</organism>
<accession>A0ABW3RL66</accession>
<dbReference type="RefSeq" id="WP_380896247.1">
    <property type="nucleotide sequence ID" value="NZ_JBHTKY010000013.1"/>
</dbReference>
<keyword evidence="12" id="KW-1185">Reference proteome</keyword>
<dbReference type="PROSITE" id="PS50109">
    <property type="entry name" value="HIS_KIN"/>
    <property type="match status" value="1"/>
</dbReference>
<feature type="domain" description="Histidine kinase" evidence="10">
    <location>
        <begin position="152"/>
        <end position="365"/>
    </location>
</feature>
<reference evidence="12" key="1">
    <citation type="journal article" date="2019" name="Int. J. Syst. Evol. Microbiol.">
        <title>The Global Catalogue of Microorganisms (GCM) 10K type strain sequencing project: providing services to taxonomists for standard genome sequencing and annotation.</title>
        <authorList>
            <consortium name="The Broad Institute Genomics Platform"/>
            <consortium name="The Broad Institute Genome Sequencing Center for Infectious Disease"/>
            <person name="Wu L."/>
            <person name="Ma J."/>
        </authorList>
    </citation>
    <scope>NUCLEOTIDE SEQUENCE [LARGE SCALE GENOMIC DNA]</scope>
    <source>
        <strain evidence="12">CCUG 52468</strain>
    </source>
</reference>
<sequence length="372" mass="42583">MPSSENIKFLIDILYHSPLATAIYVGPDIRFAFVNHEMRKVFGTQENYIGKPFGESFPILKEQEFSKILEKVWRTGITYKATNCPARILNTDLNHSRFFDFEYKALLNENNETYAILHTGIEVTERNLALQTIKTHEQNLSLNNELELITHTLAHDAKNPLSIAKIGIETIKANAQMNQIERNNWLTIIDEAILSLNQIIDKTTQISEAKTFKISKETIYMDEKIHFWIKESKLINKVDNVKVIFGELLPLYSERSGVYQIFANIIGNAIKYSSVNINPTLTIFSEKQNDEIVYTIEDNGIGIPKDEIDKIFSNLQRGSNTLDHQGNGIGLYIVKSIINQLDGRIEIASNLGEGTRVKIYFPDYKPMDKEYL</sequence>
<evidence type="ECO:0000256" key="9">
    <source>
        <dbReference type="ARBA" id="ARBA00023136"/>
    </source>
</evidence>
<comment type="catalytic activity">
    <reaction evidence="1">
        <text>ATP + protein L-histidine = ADP + protein N-phospho-L-histidine.</text>
        <dbReference type="EC" id="2.7.13.3"/>
    </reaction>
</comment>
<keyword evidence="5" id="KW-0808">Transferase</keyword>
<evidence type="ECO:0000256" key="5">
    <source>
        <dbReference type="ARBA" id="ARBA00022679"/>
    </source>
</evidence>
<evidence type="ECO:0000256" key="8">
    <source>
        <dbReference type="ARBA" id="ARBA00022989"/>
    </source>
</evidence>
<evidence type="ECO:0000256" key="4">
    <source>
        <dbReference type="ARBA" id="ARBA00022475"/>
    </source>
</evidence>
<evidence type="ECO:0000256" key="7">
    <source>
        <dbReference type="ARBA" id="ARBA00022777"/>
    </source>
</evidence>
<evidence type="ECO:0000259" key="10">
    <source>
        <dbReference type="PROSITE" id="PS50109"/>
    </source>
</evidence>
<dbReference type="PRINTS" id="PR00344">
    <property type="entry name" value="BCTRLSENSOR"/>
</dbReference>
<keyword evidence="9" id="KW-0472">Membrane</keyword>
<dbReference type="EC" id="2.7.13.3" evidence="3"/>
<keyword evidence="4" id="KW-1003">Cell membrane</keyword>
<evidence type="ECO:0000313" key="12">
    <source>
        <dbReference type="Proteomes" id="UP001597205"/>
    </source>
</evidence>
<dbReference type="CDD" id="cd00075">
    <property type="entry name" value="HATPase"/>
    <property type="match status" value="1"/>
</dbReference>
<dbReference type="SMART" id="SM00387">
    <property type="entry name" value="HATPase_c"/>
    <property type="match status" value="1"/>
</dbReference>
<dbReference type="InterPro" id="IPR003594">
    <property type="entry name" value="HATPase_dom"/>
</dbReference>
<keyword evidence="8" id="KW-1133">Transmembrane helix</keyword>
<dbReference type="InterPro" id="IPR050351">
    <property type="entry name" value="BphY/WalK/GraS-like"/>
</dbReference>
<proteinExistence type="predicted"/>
<dbReference type="Pfam" id="PF02518">
    <property type="entry name" value="HATPase_c"/>
    <property type="match status" value="1"/>
</dbReference>
<dbReference type="Proteomes" id="UP001597205">
    <property type="component" value="Unassembled WGS sequence"/>
</dbReference>
<evidence type="ECO:0000256" key="3">
    <source>
        <dbReference type="ARBA" id="ARBA00012438"/>
    </source>
</evidence>
<dbReference type="Gene3D" id="3.30.450.20">
    <property type="entry name" value="PAS domain"/>
    <property type="match status" value="1"/>
</dbReference>
<name>A0ABW3RL66_9SPHI</name>
<keyword evidence="7" id="KW-0418">Kinase</keyword>
<dbReference type="EMBL" id="JBHTKY010000013">
    <property type="protein sequence ID" value="MFD1165939.1"/>
    <property type="molecule type" value="Genomic_DNA"/>
</dbReference>
<evidence type="ECO:0000256" key="1">
    <source>
        <dbReference type="ARBA" id="ARBA00000085"/>
    </source>
</evidence>
<dbReference type="SUPFAM" id="SSF55874">
    <property type="entry name" value="ATPase domain of HSP90 chaperone/DNA topoisomerase II/histidine kinase"/>
    <property type="match status" value="1"/>
</dbReference>
<dbReference type="Pfam" id="PF08448">
    <property type="entry name" value="PAS_4"/>
    <property type="match status" value="1"/>
</dbReference>
<evidence type="ECO:0000256" key="6">
    <source>
        <dbReference type="ARBA" id="ARBA00022692"/>
    </source>
</evidence>
<dbReference type="InterPro" id="IPR005467">
    <property type="entry name" value="His_kinase_dom"/>
</dbReference>
<evidence type="ECO:0000256" key="2">
    <source>
        <dbReference type="ARBA" id="ARBA00004651"/>
    </source>
</evidence>
<dbReference type="InterPro" id="IPR036890">
    <property type="entry name" value="HATPase_C_sf"/>
</dbReference>
<gene>
    <name evidence="11" type="ORF">ACFQ2C_10015</name>
</gene>
<comment type="caution">
    <text evidence="11">The sequence shown here is derived from an EMBL/GenBank/DDBJ whole genome shotgun (WGS) entry which is preliminary data.</text>
</comment>